<reference evidence="2 3" key="1">
    <citation type="submission" date="2020-10" db="EMBL/GenBank/DDBJ databases">
        <title>Genome analysis of Massilia species.</title>
        <authorList>
            <person name="Jung D.-H."/>
        </authorList>
    </citation>
    <scope>NUCLEOTIDE SEQUENCE [LARGE SCALE GENOMIC DNA]</scope>
    <source>
        <strain evidence="3">sipir</strain>
    </source>
</reference>
<evidence type="ECO:0000313" key="3">
    <source>
        <dbReference type="Proteomes" id="UP000831532"/>
    </source>
</evidence>
<organism evidence="2 3">
    <name type="scientific">Massilia violaceinigra</name>
    <dbReference type="NCBI Taxonomy" id="2045208"/>
    <lineage>
        <taxon>Bacteria</taxon>
        <taxon>Pseudomonadati</taxon>
        <taxon>Pseudomonadota</taxon>
        <taxon>Betaproteobacteria</taxon>
        <taxon>Burkholderiales</taxon>
        <taxon>Oxalobacteraceae</taxon>
        <taxon>Telluria group</taxon>
        <taxon>Massilia</taxon>
    </lineage>
</organism>
<accession>A0ABY4A5P0</accession>
<evidence type="ECO:0000313" key="2">
    <source>
        <dbReference type="EMBL" id="UOD30094.1"/>
    </source>
</evidence>
<protein>
    <submittedName>
        <fullName evidence="2">WG repeat-containing protein</fullName>
    </submittedName>
</protein>
<proteinExistence type="predicted"/>
<dbReference type="InterPro" id="IPR032774">
    <property type="entry name" value="WG_beta_rep"/>
</dbReference>
<name>A0ABY4A5P0_9BURK</name>
<keyword evidence="3" id="KW-1185">Reference proteome</keyword>
<sequence length="645" mass="70746">MPKQPILIENHLETGPSSYGLLMVHEGRVITYSPPLASVTGAFCEDGRGGLIAAARTQGGGAGYINAGGDWLVAPALADARSFGAGTLARYCEDGLWGYMGLDGTPALAPRWRLAQDFQHGLAAVLTGQDTWRYIDQRGQFAFAGEFINATAFSANGMAAARPASSEKFGYLNRHGAWVIEPCFAAAMPFAGHPVAPAAREQDRFGLIDAAGAWLAQPVHRYIAPFNADGLAWCTGAQGDTYLDTSGNQVFALRTGLSRHMVNGVVRVGADTYLTRHGVLAVTAGIGWGAEFNEHGMALALTLEDGHMLDREGQEMPGWGILRTDGRFTLAPPESMEPFPLDPRRGRFLPPQANTPLAVFVSHDDTLLMLDRDARIAFRLCIEQGGDGQYSALYDDQARLLWTSPVSATLKAPECFFYPAAGFLYDELDPAGHLAEVVRAMLFDTEQKLQRLAHDAQFGIDACARQDRAEPERAHDDEQADDENDDADLRIAKFIRTRRRIVHFYYDKEAGDRYGCLGWLRNEHLYEVREDLQGKLYAQFGDGESDPDFIGRTDNTFHTAWPFELTAPLTDDAAVAPEAKRLWIAMSQSGGRGDGDEWGSLWLTCAPSIETLELALRARSRRPGAHGADRELRSTASPRRWPRSP</sequence>
<dbReference type="Proteomes" id="UP000831532">
    <property type="component" value="Chromosome"/>
</dbReference>
<dbReference type="RefSeq" id="WP_243491347.1">
    <property type="nucleotide sequence ID" value="NZ_CP063361.1"/>
</dbReference>
<dbReference type="Pfam" id="PF14903">
    <property type="entry name" value="WG_beta_rep"/>
    <property type="match status" value="1"/>
</dbReference>
<dbReference type="PANTHER" id="PTHR37841:SF1">
    <property type="entry name" value="DUF3298 DOMAIN-CONTAINING PROTEIN"/>
    <property type="match status" value="1"/>
</dbReference>
<evidence type="ECO:0000256" key="1">
    <source>
        <dbReference type="SAM" id="MobiDB-lite"/>
    </source>
</evidence>
<feature type="region of interest" description="Disordered" evidence="1">
    <location>
        <begin position="620"/>
        <end position="645"/>
    </location>
</feature>
<gene>
    <name evidence="2" type="ORF">INH39_32925</name>
</gene>
<dbReference type="EMBL" id="CP063361">
    <property type="protein sequence ID" value="UOD30094.1"/>
    <property type="molecule type" value="Genomic_DNA"/>
</dbReference>
<dbReference type="PANTHER" id="PTHR37841">
    <property type="entry name" value="GLR2918 PROTEIN"/>
    <property type="match status" value="1"/>
</dbReference>